<feature type="domain" description="MASE1" evidence="8">
    <location>
        <begin position="23"/>
        <end position="315"/>
    </location>
</feature>
<evidence type="ECO:0000256" key="5">
    <source>
        <dbReference type="ARBA" id="ARBA00023136"/>
    </source>
</evidence>
<accession>A0ABW4TFE8</accession>
<dbReference type="RefSeq" id="WP_379582508.1">
    <property type="nucleotide sequence ID" value="NZ_JBHUFV010000098.1"/>
</dbReference>
<comment type="caution">
    <text evidence="9">The sequence shown here is derived from an EMBL/GenBank/DDBJ whole genome shotgun (WGS) entry which is preliminary data.</text>
</comment>
<evidence type="ECO:0000256" key="4">
    <source>
        <dbReference type="ARBA" id="ARBA00022989"/>
    </source>
</evidence>
<feature type="transmembrane region" description="Helical" evidence="7">
    <location>
        <begin position="219"/>
        <end position="249"/>
    </location>
</feature>
<evidence type="ECO:0000256" key="3">
    <source>
        <dbReference type="ARBA" id="ARBA00022692"/>
    </source>
</evidence>
<dbReference type="Proteomes" id="UP001597368">
    <property type="component" value="Unassembled WGS sequence"/>
</dbReference>
<reference evidence="10" key="1">
    <citation type="journal article" date="2019" name="Int. J. Syst. Evol. Microbiol.">
        <title>The Global Catalogue of Microorganisms (GCM) 10K type strain sequencing project: providing services to taxonomists for standard genome sequencing and annotation.</title>
        <authorList>
            <consortium name="The Broad Institute Genomics Platform"/>
            <consortium name="The Broad Institute Genome Sequencing Center for Infectious Disease"/>
            <person name="Wu L."/>
            <person name="Ma J."/>
        </authorList>
    </citation>
    <scope>NUCLEOTIDE SEQUENCE [LARGE SCALE GENOMIC DNA]</scope>
    <source>
        <strain evidence="10">ICMP 6774ER</strain>
    </source>
</reference>
<feature type="transmembrane region" description="Helical" evidence="7">
    <location>
        <begin position="87"/>
        <end position="109"/>
    </location>
</feature>
<evidence type="ECO:0000256" key="1">
    <source>
        <dbReference type="ARBA" id="ARBA00004651"/>
    </source>
</evidence>
<protein>
    <submittedName>
        <fullName evidence="9">MASE1 domain-containing protein</fullName>
    </submittedName>
</protein>
<feature type="transmembrane region" description="Helical" evidence="7">
    <location>
        <begin position="161"/>
        <end position="180"/>
    </location>
</feature>
<evidence type="ECO:0000259" key="8">
    <source>
        <dbReference type="Pfam" id="PF05231"/>
    </source>
</evidence>
<name>A0ABW4TFE8_9ACTN</name>
<feature type="transmembrane region" description="Helical" evidence="7">
    <location>
        <begin position="287"/>
        <end position="313"/>
    </location>
</feature>
<evidence type="ECO:0000256" key="2">
    <source>
        <dbReference type="ARBA" id="ARBA00022475"/>
    </source>
</evidence>
<sequence length="365" mass="39038">MVRLVQHDGGLRGYVAQGLSVLVVAGVYLAAAELGLLQELVRGQVTPLWPPTGIALACLLLMGVRAWPGITLGAFLVNATLGPSMLAVLAISVGNTIGPLCSYFLLASVGFRSSLNRLRDALALVFLGALAGMLVSATLGSGVLVLSGALQPAEFWPTWSVWWTGDAMGVLVITPLLLVLHKGLRLPREVHASWRTQALSLRESLRLPRRALVGRWAEAAALVVLTFLVTLAATTTSTNMLFLVFPLLIWAALRFQLPGATACVLIVSTVAIVNAARGIGPFAHHDLFVNMVILQAFNGSAALTALLLAAIIAERNHAHHNLEQICARLVEMAVRLERGQGVKPWPSAPSEDLPPARHEDSELWR</sequence>
<comment type="subcellular location">
    <subcellularLocation>
        <location evidence="1">Cell membrane</location>
        <topology evidence="1">Multi-pass membrane protein</topology>
    </subcellularLocation>
</comment>
<keyword evidence="5 7" id="KW-0472">Membrane</keyword>
<dbReference type="InterPro" id="IPR007895">
    <property type="entry name" value="MASE1"/>
</dbReference>
<dbReference type="EMBL" id="JBHUFV010000098">
    <property type="protein sequence ID" value="MFD1939847.1"/>
    <property type="molecule type" value="Genomic_DNA"/>
</dbReference>
<gene>
    <name evidence="9" type="ORF">ACFSKW_51165</name>
</gene>
<keyword evidence="3 7" id="KW-0812">Transmembrane</keyword>
<feature type="region of interest" description="Disordered" evidence="6">
    <location>
        <begin position="341"/>
        <end position="365"/>
    </location>
</feature>
<evidence type="ECO:0000313" key="9">
    <source>
        <dbReference type="EMBL" id="MFD1939847.1"/>
    </source>
</evidence>
<keyword evidence="4 7" id="KW-1133">Transmembrane helix</keyword>
<feature type="transmembrane region" description="Helical" evidence="7">
    <location>
        <begin position="121"/>
        <end position="149"/>
    </location>
</feature>
<feature type="transmembrane region" description="Helical" evidence="7">
    <location>
        <begin position="48"/>
        <end position="67"/>
    </location>
</feature>
<feature type="transmembrane region" description="Helical" evidence="7">
    <location>
        <begin position="255"/>
        <end position="275"/>
    </location>
</feature>
<proteinExistence type="predicted"/>
<evidence type="ECO:0000313" key="10">
    <source>
        <dbReference type="Proteomes" id="UP001597368"/>
    </source>
</evidence>
<evidence type="ECO:0000256" key="7">
    <source>
        <dbReference type="SAM" id="Phobius"/>
    </source>
</evidence>
<keyword evidence="2" id="KW-1003">Cell membrane</keyword>
<feature type="compositionally biased region" description="Basic and acidic residues" evidence="6">
    <location>
        <begin position="354"/>
        <end position="365"/>
    </location>
</feature>
<organism evidence="9 10">
    <name type="scientific">Nonomuraea mangrovi</name>
    <dbReference type="NCBI Taxonomy" id="2316207"/>
    <lineage>
        <taxon>Bacteria</taxon>
        <taxon>Bacillati</taxon>
        <taxon>Actinomycetota</taxon>
        <taxon>Actinomycetes</taxon>
        <taxon>Streptosporangiales</taxon>
        <taxon>Streptosporangiaceae</taxon>
        <taxon>Nonomuraea</taxon>
    </lineage>
</organism>
<dbReference type="Pfam" id="PF05231">
    <property type="entry name" value="MASE1"/>
    <property type="match status" value="1"/>
</dbReference>
<evidence type="ECO:0000256" key="6">
    <source>
        <dbReference type="SAM" id="MobiDB-lite"/>
    </source>
</evidence>
<keyword evidence="10" id="KW-1185">Reference proteome</keyword>
<feature type="transmembrane region" description="Helical" evidence="7">
    <location>
        <begin position="14"/>
        <end position="36"/>
    </location>
</feature>